<evidence type="ECO:0000256" key="14">
    <source>
        <dbReference type="SAM" id="Phobius"/>
    </source>
</evidence>
<evidence type="ECO:0000256" key="1">
    <source>
        <dbReference type="ARBA" id="ARBA00000085"/>
    </source>
</evidence>
<feature type="domain" description="HAMP" evidence="16">
    <location>
        <begin position="196"/>
        <end position="248"/>
    </location>
</feature>
<dbReference type="GO" id="GO:0005886">
    <property type="term" value="C:plasma membrane"/>
    <property type="evidence" value="ECO:0007669"/>
    <property type="project" value="UniProtKB-SubCell"/>
</dbReference>
<evidence type="ECO:0000256" key="9">
    <source>
        <dbReference type="ARBA" id="ARBA00022777"/>
    </source>
</evidence>
<keyword evidence="8" id="KW-0547">Nucleotide-binding</keyword>
<dbReference type="SUPFAM" id="SSF158472">
    <property type="entry name" value="HAMP domain-like"/>
    <property type="match status" value="1"/>
</dbReference>
<dbReference type="Pfam" id="PF02518">
    <property type="entry name" value="HATPase_c"/>
    <property type="match status" value="1"/>
</dbReference>
<keyword evidence="9 17" id="KW-0418">Kinase</keyword>
<keyword evidence="18" id="KW-1185">Reference proteome</keyword>
<dbReference type="Gene3D" id="3.30.565.10">
    <property type="entry name" value="Histidine kinase-like ATPase, C-terminal domain"/>
    <property type="match status" value="1"/>
</dbReference>
<feature type="transmembrane region" description="Helical" evidence="14">
    <location>
        <begin position="12"/>
        <end position="35"/>
    </location>
</feature>
<dbReference type="InterPro" id="IPR003594">
    <property type="entry name" value="HATPase_dom"/>
</dbReference>
<proteinExistence type="predicted"/>
<keyword evidence="10" id="KW-0067">ATP-binding</keyword>
<sequence>MKKKSVINRFLIAFSSITLIILMIIGGIISAWFSISYSKQKKELLNKHLELMESYIGEIFEENSDFAYNKLKNSMEVLSISLNMDTIILDRQAYVYAVSNDEFSYLKYNKFELEDIDLKELTPEEIAESQFISKNNEKKKSYIKALINKQDLIGYIYIVEDNKPITYIKNLYFIIWALLAIAFILISLVSFYIAKKTIRTPIKKINNAAQKISKGEVQKRIYIDSQDEIGELAESFNTMAESIERADIVRRDFISNVSHELRSPITSIKGFITGILDGVIPKDKENYYLNIVNEEIQRLSRLVSDLLDISSLESGKFNLNIVSLDINEIITLCILNLERKIKEKNMNVEVLFSNRHEYCIADRDRIIQVVTNLLENAIKYGDNDGKIKIETYPKGNLVYISVFNTGPTIEKENLNKIWERFYKNDKSRTNKISTGLGLPIVRLILCQHNQDISVENIEDKGVKFTFTLSRQIDQ</sequence>
<feature type="transmembrane region" description="Helical" evidence="14">
    <location>
        <begin position="171"/>
        <end position="194"/>
    </location>
</feature>
<dbReference type="PANTHER" id="PTHR45528:SF1">
    <property type="entry name" value="SENSOR HISTIDINE KINASE CPXA"/>
    <property type="match status" value="1"/>
</dbReference>
<evidence type="ECO:0000256" key="13">
    <source>
        <dbReference type="ARBA" id="ARBA00023136"/>
    </source>
</evidence>
<dbReference type="PANTHER" id="PTHR45528">
    <property type="entry name" value="SENSOR HISTIDINE KINASE CPXA"/>
    <property type="match status" value="1"/>
</dbReference>
<dbReference type="InterPro" id="IPR003660">
    <property type="entry name" value="HAMP_dom"/>
</dbReference>
<dbReference type="CDD" id="cd06225">
    <property type="entry name" value="HAMP"/>
    <property type="match status" value="1"/>
</dbReference>
<dbReference type="SUPFAM" id="SSF55874">
    <property type="entry name" value="ATPase domain of HSP90 chaperone/DNA topoisomerase II/histidine kinase"/>
    <property type="match status" value="1"/>
</dbReference>
<dbReference type="SUPFAM" id="SSF47384">
    <property type="entry name" value="Homodimeric domain of signal transducing histidine kinase"/>
    <property type="match status" value="1"/>
</dbReference>
<evidence type="ECO:0000256" key="2">
    <source>
        <dbReference type="ARBA" id="ARBA00004651"/>
    </source>
</evidence>
<keyword evidence="11 14" id="KW-1133">Transmembrane helix</keyword>
<keyword evidence="7 14" id="KW-0812">Transmembrane</keyword>
<accession>A0A343J973</accession>
<gene>
    <name evidence="17" type="ORF">BEN51_00750</name>
</gene>
<dbReference type="FunFam" id="3.30.565.10:FF:000006">
    <property type="entry name" value="Sensor histidine kinase WalK"/>
    <property type="match status" value="1"/>
</dbReference>
<dbReference type="Pfam" id="PF00672">
    <property type="entry name" value="HAMP"/>
    <property type="match status" value="1"/>
</dbReference>
<comment type="subcellular location">
    <subcellularLocation>
        <location evidence="2">Cell membrane</location>
        <topology evidence="2">Multi-pass membrane protein</topology>
    </subcellularLocation>
</comment>
<name>A0A343J973_9CLOT</name>
<evidence type="ECO:0000259" key="15">
    <source>
        <dbReference type="PROSITE" id="PS50109"/>
    </source>
</evidence>
<keyword evidence="6" id="KW-0808">Transferase</keyword>
<dbReference type="SMART" id="SM00387">
    <property type="entry name" value="HATPase_c"/>
    <property type="match status" value="1"/>
</dbReference>
<evidence type="ECO:0000256" key="8">
    <source>
        <dbReference type="ARBA" id="ARBA00022741"/>
    </source>
</evidence>
<keyword evidence="12" id="KW-0902">Two-component regulatory system</keyword>
<dbReference type="Pfam" id="PF00512">
    <property type="entry name" value="HisKA"/>
    <property type="match status" value="1"/>
</dbReference>
<dbReference type="InterPro" id="IPR050398">
    <property type="entry name" value="HssS/ArlS-like"/>
</dbReference>
<dbReference type="Gene3D" id="1.10.287.130">
    <property type="match status" value="1"/>
</dbReference>
<evidence type="ECO:0000256" key="12">
    <source>
        <dbReference type="ARBA" id="ARBA00023012"/>
    </source>
</evidence>
<evidence type="ECO:0000313" key="18">
    <source>
        <dbReference type="Proteomes" id="UP000264883"/>
    </source>
</evidence>
<dbReference type="EMBL" id="CP016786">
    <property type="protein sequence ID" value="ASW42081.1"/>
    <property type="molecule type" value="Genomic_DNA"/>
</dbReference>
<dbReference type="InterPro" id="IPR036097">
    <property type="entry name" value="HisK_dim/P_sf"/>
</dbReference>
<dbReference type="PROSITE" id="PS50885">
    <property type="entry name" value="HAMP"/>
    <property type="match status" value="1"/>
</dbReference>
<evidence type="ECO:0000256" key="4">
    <source>
        <dbReference type="ARBA" id="ARBA00022475"/>
    </source>
</evidence>
<dbReference type="SMART" id="SM00304">
    <property type="entry name" value="HAMP"/>
    <property type="match status" value="1"/>
</dbReference>
<evidence type="ECO:0000259" key="16">
    <source>
        <dbReference type="PROSITE" id="PS50885"/>
    </source>
</evidence>
<dbReference type="EC" id="2.7.13.3" evidence="3"/>
<dbReference type="RefSeq" id="WP_119864214.1">
    <property type="nucleotide sequence ID" value="NZ_CP016786.1"/>
</dbReference>
<dbReference type="SMART" id="SM00388">
    <property type="entry name" value="HisKA"/>
    <property type="match status" value="1"/>
</dbReference>
<dbReference type="FunFam" id="1.10.287.130:FF:000001">
    <property type="entry name" value="Two-component sensor histidine kinase"/>
    <property type="match status" value="1"/>
</dbReference>
<dbReference type="Gene3D" id="6.10.340.10">
    <property type="match status" value="1"/>
</dbReference>
<dbReference type="InterPro" id="IPR036890">
    <property type="entry name" value="HATPase_C_sf"/>
</dbReference>
<dbReference type="InterPro" id="IPR005467">
    <property type="entry name" value="His_kinase_dom"/>
</dbReference>
<evidence type="ECO:0000256" key="6">
    <source>
        <dbReference type="ARBA" id="ARBA00022679"/>
    </source>
</evidence>
<dbReference type="AlphaFoldDB" id="A0A343J973"/>
<dbReference type="PROSITE" id="PS50109">
    <property type="entry name" value="HIS_KIN"/>
    <property type="match status" value="1"/>
</dbReference>
<organism evidence="17 18">
    <name type="scientific">Clostridium isatidis</name>
    <dbReference type="NCBI Taxonomy" id="182773"/>
    <lineage>
        <taxon>Bacteria</taxon>
        <taxon>Bacillati</taxon>
        <taxon>Bacillota</taxon>
        <taxon>Clostridia</taxon>
        <taxon>Eubacteriales</taxon>
        <taxon>Clostridiaceae</taxon>
        <taxon>Clostridium</taxon>
    </lineage>
</organism>
<reference evidence="17 18" key="1">
    <citation type="submission" date="2016-08" db="EMBL/GenBank/DDBJ databases">
        <title>Complete Genome Sequence Of The Indigo Reducing Clostridium isatidis DSM15098.</title>
        <authorList>
            <person name="Little G.T."/>
            <person name="Minton N.P."/>
        </authorList>
    </citation>
    <scope>NUCLEOTIDE SEQUENCE [LARGE SCALE GENOMIC DNA]</scope>
    <source>
        <strain evidence="17 18">DSM 15098</strain>
    </source>
</reference>
<evidence type="ECO:0000256" key="11">
    <source>
        <dbReference type="ARBA" id="ARBA00022989"/>
    </source>
</evidence>
<feature type="domain" description="Histidine kinase" evidence="15">
    <location>
        <begin position="256"/>
        <end position="472"/>
    </location>
</feature>
<evidence type="ECO:0000256" key="5">
    <source>
        <dbReference type="ARBA" id="ARBA00022553"/>
    </source>
</evidence>
<dbReference type="Proteomes" id="UP000264883">
    <property type="component" value="Chromosome"/>
</dbReference>
<dbReference type="OrthoDB" id="9813151at2"/>
<keyword evidence="13 14" id="KW-0472">Membrane</keyword>
<keyword evidence="5" id="KW-0597">Phosphoprotein</keyword>
<evidence type="ECO:0000256" key="7">
    <source>
        <dbReference type="ARBA" id="ARBA00022692"/>
    </source>
</evidence>
<protein>
    <recommendedName>
        <fullName evidence="3">histidine kinase</fullName>
        <ecNumber evidence="3">2.7.13.3</ecNumber>
    </recommendedName>
</protein>
<evidence type="ECO:0000256" key="10">
    <source>
        <dbReference type="ARBA" id="ARBA00022840"/>
    </source>
</evidence>
<evidence type="ECO:0000256" key="3">
    <source>
        <dbReference type="ARBA" id="ARBA00012438"/>
    </source>
</evidence>
<dbReference type="GO" id="GO:0005524">
    <property type="term" value="F:ATP binding"/>
    <property type="evidence" value="ECO:0007669"/>
    <property type="project" value="UniProtKB-KW"/>
</dbReference>
<dbReference type="InterPro" id="IPR003661">
    <property type="entry name" value="HisK_dim/P_dom"/>
</dbReference>
<keyword evidence="4" id="KW-1003">Cell membrane</keyword>
<dbReference type="CDD" id="cd00082">
    <property type="entry name" value="HisKA"/>
    <property type="match status" value="1"/>
</dbReference>
<dbReference type="KEGG" id="cia:BEN51_00750"/>
<dbReference type="GO" id="GO:0000155">
    <property type="term" value="F:phosphorelay sensor kinase activity"/>
    <property type="evidence" value="ECO:0007669"/>
    <property type="project" value="InterPro"/>
</dbReference>
<comment type="catalytic activity">
    <reaction evidence="1">
        <text>ATP + protein L-histidine = ADP + protein N-phospho-L-histidine.</text>
        <dbReference type="EC" id="2.7.13.3"/>
    </reaction>
</comment>
<evidence type="ECO:0000313" key="17">
    <source>
        <dbReference type="EMBL" id="ASW42081.1"/>
    </source>
</evidence>